<evidence type="ECO:0000256" key="2">
    <source>
        <dbReference type="ARBA" id="ARBA00009387"/>
    </source>
</evidence>
<dbReference type="PANTHER" id="PTHR37423:SF2">
    <property type="entry name" value="MEMBRANE-BOUND LYTIC MUREIN TRANSGLYCOSYLASE C"/>
    <property type="match status" value="1"/>
</dbReference>
<name>A0A533I001_PARDE</name>
<gene>
    <name evidence="6" type="ORF">DI616_19080</name>
</gene>
<evidence type="ECO:0000256" key="3">
    <source>
        <dbReference type="SAM" id="MobiDB-lite"/>
    </source>
</evidence>
<evidence type="ECO:0000313" key="7">
    <source>
        <dbReference type="Proteomes" id="UP000315344"/>
    </source>
</evidence>
<dbReference type="EMBL" id="VAFL01000028">
    <property type="protein sequence ID" value="TKW63817.1"/>
    <property type="molecule type" value="Genomic_DNA"/>
</dbReference>
<organism evidence="6 7">
    <name type="scientific">Paracoccus denitrificans</name>
    <dbReference type="NCBI Taxonomy" id="266"/>
    <lineage>
        <taxon>Bacteria</taxon>
        <taxon>Pseudomonadati</taxon>
        <taxon>Pseudomonadota</taxon>
        <taxon>Alphaproteobacteria</taxon>
        <taxon>Rhodobacterales</taxon>
        <taxon>Paracoccaceae</taxon>
        <taxon>Paracoccus</taxon>
    </lineage>
</organism>
<feature type="signal peptide" evidence="4">
    <location>
        <begin position="1"/>
        <end position="21"/>
    </location>
</feature>
<comment type="similarity">
    <text evidence="1">Belongs to the transglycosylase Slt family.</text>
</comment>
<dbReference type="InterPro" id="IPR023346">
    <property type="entry name" value="Lysozyme-like_dom_sf"/>
</dbReference>
<dbReference type="PANTHER" id="PTHR37423">
    <property type="entry name" value="SOLUBLE LYTIC MUREIN TRANSGLYCOSYLASE-RELATED"/>
    <property type="match status" value="1"/>
</dbReference>
<evidence type="ECO:0000313" key="6">
    <source>
        <dbReference type="EMBL" id="TKW63817.1"/>
    </source>
</evidence>
<reference evidence="6 7" key="1">
    <citation type="journal article" date="2017" name="Nat. Commun.">
        <title>In situ click chemistry generation of cyclooxygenase-2 inhibitors.</title>
        <authorList>
            <person name="Bhardwaj A."/>
            <person name="Kaur J."/>
            <person name="Wuest M."/>
            <person name="Wuest F."/>
        </authorList>
    </citation>
    <scope>NUCLEOTIDE SEQUENCE [LARGE SCALE GENOMIC DNA]</scope>
    <source>
        <strain evidence="6">S2_012_000_R3_94</strain>
    </source>
</reference>
<feature type="compositionally biased region" description="Polar residues" evidence="3">
    <location>
        <begin position="37"/>
        <end position="50"/>
    </location>
</feature>
<evidence type="ECO:0000256" key="1">
    <source>
        <dbReference type="ARBA" id="ARBA00007734"/>
    </source>
</evidence>
<comment type="caution">
    <text evidence="6">The sequence shown here is derived from an EMBL/GenBank/DDBJ whole genome shotgun (WGS) entry which is preliminary data.</text>
</comment>
<keyword evidence="4" id="KW-0732">Signal</keyword>
<feature type="chain" id="PRO_5021716046" evidence="4">
    <location>
        <begin position="22"/>
        <end position="294"/>
    </location>
</feature>
<evidence type="ECO:0000259" key="5">
    <source>
        <dbReference type="Pfam" id="PF01464"/>
    </source>
</evidence>
<dbReference type="SUPFAM" id="SSF53955">
    <property type="entry name" value="Lysozyme-like"/>
    <property type="match status" value="1"/>
</dbReference>
<dbReference type="Pfam" id="PF01464">
    <property type="entry name" value="SLT"/>
    <property type="match status" value="1"/>
</dbReference>
<sequence>MRSLFLMQLAGMITLSAFPIASDAQEARPYTRRTVITFPSTPEGQGSGAQNEPDRGRGAFRVHDLSRQWVEFQMERAFPEQEDPSAGERQSLPITVPPSTSIAVPPWMLGQDSPQSAALRYTLGCGGASYQPSGLLRPAEELRRQSYFALMSQIACAYGIPVSLFDAMIIQESRYDAAVFSPKQAFGLTQLMPGTATGLGVNRYNIEENLRGGAAYLRQQLDRFGAYHLALAAYNAGPGRVRNRQVPPFPETLDYVATILSNWTRLTGAQRRTTLIGEGAQSVRLGRSPSVSRF</sequence>
<dbReference type="AlphaFoldDB" id="A0A533I001"/>
<accession>A0A533I001</accession>
<evidence type="ECO:0000256" key="4">
    <source>
        <dbReference type="SAM" id="SignalP"/>
    </source>
</evidence>
<feature type="domain" description="Transglycosylase SLT" evidence="5">
    <location>
        <begin position="152"/>
        <end position="244"/>
    </location>
</feature>
<dbReference type="CDD" id="cd00254">
    <property type="entry name" value="LT-like"/>
    <property type="match status" value="1"/>
</dbReference>
<proteinExistence type="inferred from homology"/>
<protein>
    <submittedName>
        <fullName evidence="6">Lytic transglycosylase domain-containing protein</fullName>
    </submittedName>
</protein>
<dbReference type="InterPro" id="IPR008258">
    <property type="entry name" value="Transglycosylase_SLT_dom_1"/>
</dbReference>
<feature type="region of interest" description="Disordered" evidence="3">
    <location>
        <begin position="36"/>
        <end position="57"/>
    </location>
</feature>
<comment type="similarity">
    <text evidence="2">Belongs to the virb1 family.</text>
</comment>
<dbReference type="Gene3D" id="1.10.530.10">
    <property type="match status" value="1"/>
</dbReference>
<dbReference type="Proteomes" id="UP000315344">
    <property type="component" value="Unassembled WGS sequence"/>
</dbReference>